<feature type="domain" description="Amine oxidase" evidence="3">
    <location>
        <begin position="91"/>
        <end position="343"/>
    </location>
</feature>
<evidence type="ECO:0000256" key="2">
    <source>
        <dbReference type="SAM" id="Phobius"/>
    </source>
</evidence>
<feature type="transmembrane region" description="Helical" evidence="2">
    <location>
        <begin position="6"/>
        <end position="22"/>
    </location>
</feature>
<comment type="similarity">
    <text evidence="1">Belongs to the flavin monoamine oxidase family.</text>
</comment>
<dbReference type="PANTHER" id="PTHR43563:SF1">
    <property type="entry name" value="AMINE OXIDASE [FLAVIN-CONTAINING] B"/>
    <property type="match status" value="1"/>
</dbReference>
<dbReference type="GO" id="GO:0016491">
    <property type="term" value="F:oxidoreductase activity"/>
    <property type="evidence" value="ECO:0007669"/>
    <property type="project" value="UniProtKB-KW"/>
</dbReference>
<dbReference type="InterPro" id="IPR050703">
    <property type="entry name" value="Flavin_MAO"/>
</dbReference>
<sequence>MKQTTVHIIGAGLCGLTLAYLLKKKGIKSVVLEANNRIGGRIDTRYADKVGSIEMGATWCNDTHHQLLHLLQELNISYTKQYTTGVSFFETSNANEPQRFSIPDNEAPSYRIDGGTFQLIAALENNLDSGSIQLNEKVCQIKYDQSKIIIETTSGKQIEAGYVVSTLPPNLLVSTVQFEPDLPIDLTTTAQKTHTWMGESIKFGLVYEHPFWKEKGYSGTVFSHVNWVQEMYDHSTNDSTFYALKGFLNGGASTLTPEERRQKIEDQLQRILGDEVKNATHYFEKVWREDPYTFAPYASLIMAHQNNGHPIYTTPLFDNRFFISGSETAREHPGYMEGAIQAAHFCSTFF</sequence>
<accession>A0ABU9NLG8</accession>
<dbReference type="Pfam" id="PF01593">
    <property type="entry name" value="Amino_oxidase"/>
    <property type="match status" value="2"/>
</dbReference>
<comment type="caution">
    <text evidence="4">The sequence shown here is derived from an EMBL/GenBank/DDBJ whole genome shotgun (WGS) entry which is preliminary data.</text>
</comment>
<dbReference type="InterPro" id="IPR036188">
    <property type="entry name" value="FAD/NAD-bd_sf"/>
</dbReference>
<dbReference type="EMBL" id="JBCGDP010000005">
    <property type="protein sequence ID" value="MEM0576164.1"/>
    <property type="molecule type" value="Genomic_DNA"/>
</dbReference>
<evidence type="ECO:0000259" key="3">
    <source>
        <dbReference type="Pfam" id="PF01593"/>
    </source>
</evidence>
<dbReference type="Gene3D" id="3.50.50.60">
    <property type="entry name" value="FAD/NAD(P)-binding domain"/>
    <property type="match status" value="2"/>
</dbReference>
<feature type="domain" description="Amine oxidase" evidence="3">
    <location>
        <begin position="13"/>
        <end position="77"/>
    </location>
</feature>
<dbReference type="RefSeq" id="WP_342691208.1">
    <property type="nucleotide sequence ID" value="NZ_JBCGDP010000005.1"/>
</dbReference>
<name>A0ABU9NLG8_9FLAO</name>
<reference evidence="4 5" key="1">
    <citation type="submission" date="2024-03" db="EMBL/GenBank/DDBJ databases">
        <title>Two novel species of the genus Flavobacterium exhibiting potentially degradation of complex polysaccharides.</title>
        <authorList>
            <person name="Lian X."/>
        </authorList>
    </citation>
    <scope>NUCLEOTIDE SEQUENCE [LARGE SCALE GENOMIC DNA]</scope>
    <source>
        <strain evidence="4 5">N6</strain>
    </source>
</reference>
<organism evidence="4 5">
    <name type="scientific">Flavobacterium polysaccharolyticum</name>
    <dbReference type="NCBI Taxonomy" id="3133148"/>
    <lineage>
        <taxon>Bacteria</taxon>
        <taxon>Pseudomonadati</taxon>
        <taxon>Bacteroidota</taxon>
        <taxon>Flavobacteriia</taxon>
        <taxon>Flavobacteriales</taxon>
        <taxon>Flavobacteriaceae</taxon>
        <taxon>Flavobacterium</taxon>
    </lineage>
</organism>
<dbReference type="SUPFAM" id="SSF51905">
    <property type="entry name" value="FAD/NAD(P)-binding domain"/>
    <property type="match status" value="1"/>
</dbReference>
<dbReference type="InterPro" id="IPR002937">
    <property type="entry name" value="Amino_oxidase"/>
</dbReference>
<evidence type="ECO:0000313" key="5">
    <source>
        <dbReference type="Proteomes" id="UP001468798"/>
    </source>
</evidence>
<keyword evidence="5" id="KW-1185">Reference proteome</keyword>
<dbReference type="PRINTS" id="PR00420">
    <property type="entry name" value="RNGMNOXGNASE"/>
</dbReference>
<evidence type="ECO:0000256" key="1">
    <source>
        <dbReference type="ARBA" id="ARBA00005995"/>
    </source>
</evidence>
<evidence type="ECO:0000313" key="4">
    <source>
        <dbReference type="EMBL" id="MEM0576164.1"/>
    </source>
</evidence>
<gene>
    <name evidence="4" type="ORF">WFZ86_06610</name>
</gene>
<keyword evidence="2" id="KW-1133">Transmembrane helix</keyword>
<proteinExistence type="inferred from homology"/>
<keyword evidence="2" id="KW-0812">Transmembrane</keyword>
<keyword evidence="2" id="KW-0472">Membrane</keyword>
<dbReference type="SUPFAM" id="SSF54373">
    <property type="entry name" value="FAD-linked reductases, C-terminal domain"/>
    <property type="match status" value="1"/>
</dbReference>
<dbReference type="PANTHER" id="PTHR43563">
    <property type="entry name" value="AMINE OXIDASE"/>
    <property type="match status" value="1"/>
</dbReference>
<dbReference type="Proteomes" id="UP001468798">
    <property type="component" value="Unassembled WGS sequence"/>
</dbReference>
<keyword evidence="4" id="KW-0560">Oxidoreductase</keyword>
<dbReference type="EC" id="1.-.-.-" evidence="4"/>
<protein>
    <submittedName>
        <fullName evidence="4">NAD(P)/FAD-dependent oxidoreductase</fullName>
        <ecNumber evidence="4">1.-.-.-</ecNumber>
    </submittedName>
</protein>